<sequence>MGSQAPTHSSYWEKLPTEVRDLIFDRLSDGYPNKNDYFGVCCICDNYTVIPPLLIALRGLPHSYRDALKRFNAINQVLDTCFDPHVNEICRLTETELKAFKEMRMRLLLANFPDDRPCRASNAKLYLTVPRALKHMALGTNLRTLKLDMFDQRTSYWYEKGNFEHALAGKAFVTEFPFFLAPFKSLEYVSLELPIWCANIPRRHRIVHGMIR</sequence>
<dbReference type="OrthoDB" id="3547599at2759"/>
<dbReference type="EMBL" id="KZ613940">
    <property type="protein sequence ID" value="PMD44869.1"/>
    <property type="molecule type" value="Genomic_DNA"/>
</dbReference>
<gene>
    <name evidence="1" type="ORF">L207DRAFT_241599</name>
</gene>
<evidence type="ECO:0000313" key="1">
    <source>
        <dbReference type="EMBL" id="PMD44869.1"/>
    </source>
</evidence>
<dbReference type="AlphaFoldDB" id="A0A2J6S266"/>
<reference evidence="1 2" key="1">
    <citation type="submission" date="2016-04" db="EMBL/GenBank/DDBJ databases">
        <title>A degradative enzymes factory behind the ericoid mycorrhizal symbiosis.</title>
        <authorList>
            <consortium name="DOE Joint Genome Institute"/>
            <person name="Martino E."/>
            <person name="Morin E."/>
            <person name="Grelet G."/>
            <person name="Kuo A."/>
            <person name="Kohler A."/>
            <person name="Daghino S."/>
            <person name="Barry K."/>
            <person name="Choi C."/>
            <person name="Cichocki N."/>
            <person name="Clum A."/>
            <person name="Copeland A."/>
            <person name="Hainaut M."/>
            <person name="Haridas S."/>
            <person name="Labutti K."/>
            <person name="Lindquist E."/>
            <person name="Lipzen A."/>
            <person name="Khouja H.-R."/>
            <person name="Murat C."/>
            <person name="Ohm R."/>
            <person name="Olson A."/>
            <person name="Spatafora J."/>
            <person name="Veneault-Fourrey C."/>
            <person name="Henrissat B."/>
            <person name="Grigoriev I."/>
            <person name="Martin F."/>
            <person name="Perotto S."/>
        </authorList>
    </citation>
    <scope>NUCLEOTIDE SEQUENCE [LARGE SCALE GENOMIC DNA]</scope>
    <source>
        <strain evidence="1 2">F</strain>
    </source>
</reference>
<accession>A0A2J6S266</accession>
<evidence type="ECO:0008006" key="3">
    <source>
        <dbReference type="Google" id="ProtNLM"/>
    </source>
</evidence>
<dbReference type="Proteomes" id="UP000235786">
    <property type="component" value="Unassembled WGS sequence"/>
</dbReference>
<evidence type="ECO:0000313" key="2">
    <source>
        <dbReference type="Proteomes" id="UP000235786"/>
    </source>
</evidence>
<protein>
    <recommendedName>
        <fullName evidence="3">F-box domain-containing protein</fullName>
    </recommendedName>
</protein>
<proteinExistence type="predicted"/>
<name>A0A2J6S266_HYAVF</name>
<keyword evidence="2" id="KW-1185">Reference proteome</keyword>
<organism evidence="1 2">
    <name type="scientific">Hyaloscypha variabilis (strain UAMH 11265 / GT02V1 / F)</name>
    <name type="common">Meliniomyces variabilis</name>
    <dbReference type="NCBI Taxonomy" id="1149755"/>
    <lineage>
        <taxon>Eukaryota</taxon>
        <taxon>Fungi</taxon>
        <taxon>Dikarya</taxon>
        <taxon>Ascomycota</taxon>
        <taxon>Pezizomycotina</taxon>
        <taxon>Leotiomycetes</taxon>
        <taxon>Helotiales</taxon>
        <taxon>Hyaloscyphaceae</taxon>
        <taxon>Hyaloscypha</taxon>
        <taxon>Hyaloscypha variabilis</taxon>
    </lineage>
</organism>